<keyword evidence="8" id="KW-0238">DNA-binding</keyword>
<comment type="catalytic activity">
    <reaction evidence="12">
        <text>Couples ATP hydrolysis with the unwinding of duplex DNA by translocating in the 3'-5' direction.</text>
        <dbReference type="EC" id="5.6.2.4"/>
    </reaction>
</comment>
<dbReference type="NCBIfam" id="TIGR00603">
    <property type="entry name" value="rad25"/>
    <property type="match status" value="1"/>
</dbReference>
<dbReference type="EC" id="5.6.2.4" evidence="13"/>
<keyword evidence="10" id="KW-0413">Isomerase</keyword>
<evidence type="ECO:0000256" key="9">
    <source>
        <dbReference type="ARBA" id="ARBA00023204"/>
    </source>
</evidence>
<keyword evidence="7" id="KW-0067">ATP-binding</keyword>
<dbReference type="GO" id="GO:0005524">
    <property type="term" value="F:ATP binding"/>
    <property type="evidence" value="ECO:0007669"/>
    <property type="project" value="UniProtKB-KW"/>
</dbReference>
<feature type="region of interest" description="Disordered" evidence="15">
    <location>
        <begin position="316"/>
        <end position="378"/>
    </location>
</feature>
<evidence type="ECO:0000256" key="10">
    <source>
        <dbReference type="ARBA" id="ARBA00023235"/>
    </source>
</evidence>
<dbReference type="CDD" id="cd18789">
    <property type="entry name" value="SF2_C_XPB"/>
    <property type="match status" value="1"/>
</dbReference>
<comment type="subcellular location">
    <subcellularLocation>
        <location evidence="1">Nucleus</location>
    </subcellularLocation>
</comment>
<evidence type="ECO:0000256" key="4">
    <source>
        <dbReference type="ARBA" id="ARBA00022763"/>
    </source>
</evidence>
<dbReference type="EMBL" id="BLZA01000005">
    <property type="protein sequence ID" value="GHJ83887.1"/>
    <property type="molecule type" value="Genomic_DNA"/>
</dbReference>
<dbReference type="FunFam" id="3.40.50.300:FF:000117">
    <property type="entry name" value="Putative DNA repair helicase rad25"/>
    <property type="match status" value="1"/>
</dbReference>
<dbReference type="GO" id="GO:0097550">
    <property type="term" value="C:transcription preinitiation complex"/>
    <property type="evidence" value="ECO:0007669"/>
    <property type="project" value="TreeGrafter"/>
</dbReference>
<evidence type="ECO:0000313" key="18">
    <source>
        <dbReference type="EMBL" id="GHJ83887.1"/>
    </source>
</evidence>
<feature type="compositionally biased region" description="Basic and acidic residues" evidence="15">
    <location>
        <begin position="940"/>
        <end position="952"/>
    </location>
</feature>
<evidence type="ECO:0000256" key="6">
    <source>
        <dbReference type="ARBA" id="ARBA00022806"/>
    </source>
</evidence>
<dbReference type="FunFam" id="3.40.50.300:FF:000077">
    <property type="entry name" value="Probable DNA repair helicase RAD25"/>
    <property type="match status" value="1"/>
</dbReference>
<keyword evidence="4" id="KW-0227">DNA damage</keyword>
<dbReference type="PROSITE" id="PS51194">
    <property type="entry name" value="HELICASE_CTER"/>
    <property type="match status" value="1"/>
</dbReference>
<dbReference type="AlphaFoldDB" id="A0A8H3TMP5"/>
<dbReference type="OrthoDB" id="10262986at2759"/>
<evidence type="ECO:0000256" key="11">
    <source>
        <dbReference type="ARBA" id="ARBA00023242"/>
    </source>
</evidence>
<dbReference type="GO" id="GO:0006289">
    <property type="term" value="P:nucleotide-excision repair"/>
    <property type="evidence" value="ECO:0007669"/>
    <property type="project" value="InterPro"/>
</dbReference>
<dbReference type="InterPro" id="IPR032438">
    <property type="entry name" value="ERCC3_RAD25_C"/>
</dbReference>
<dbReference type="InterPro" id="IPR032830">
    <property type="entry name" value="XPB/Ssl2_N"/>
</dbReference>
<dbReference type="Pfam" id="PF13625">
    <property type="entry name" value="Helicase_C_3"/>
    <property type="match status" value="1"/>
</dbReference>
<dbReference type="CDD" id="cd18029">
    <property type="entry name" value="DEXHc_XPB"/>
    <property type="match status" value="1"/>
</dbReference>
<dbReference type="InterPro" id="IPR001650">
    <property type="entry name" value="Helicase_C-like"/>
</dbReference>
<evidence type="ECO:0000256" key="3">
    <source>
        <dbReference type="ARBA" id="ARBA00022741"/>
    </source>
</evidence>
<comment type="similarity">
    <text evidence="2">Belongs to the helicase family. RAD25/XPB subfamily.</text>
</comment>
<feature type="region of interest" description="Disordered" evidence="15">
    <location>
        <begin position="1"/>
        <end position="113"/>
    </location>
</feature>
<protein>
    <recommendedName>
        <fullName evidence="13">DNA 3'-5' helicase</fullName>
        <ecNumber evidence="13">5.6.2.4</ecNumber>
    </recommendedName>
</protein>
<dbReference type="SUPFAM" id="SSF52540">
    <property type="entry name" value="P-loop containing nucleoside triphosphate hydrolases"/>
    <property type="match status" value="2"/>
</dbReference>
<dbReference type="SMART" id="SM00490">
    <property type="entry name" value="HELICc"/>
    <property type="match status" value="1"/>
</dbReference>
<feature type="compositionally biased region" description="Low complexity" evidence="15">
    <location>
        <begin position="34"/>
        <end position="56"/>
    </location>
</feature>
<feature type="region of interest" description="Disordered" evidence="15">
    <location>
        <begin position="924"/>
        <end position="959"/>
    </location>
</feature>
<dbReference type="InterPro" id="IPR050615">
    <property type="entry name" value="ATP-dep_DNA_Helicase"/>
</dbReference>
<dbReference type="Pfam" id="PF04851">
    <property type="entry name" value="ResIII"/>
    <property type="match status" value="1"/>
</dbReference>
<keyword evidence="11" id="KW-0539">Nucleus</keyword>
<keyword evidence="5" id="KW-0378">Hydrolase</keyword>
<evidence type="ECO:0000256" key="13">
    <source>
        <dbReference type="ARBA" id="ARBA00034808"/>
    </source>
</evidence>
<dbReference type="GO" id="GO:0005675">
    <property type="term" value="C:transcription factor TFIIH holo complex"/>
    <property type="evidence" value="ECO:0007669"/>
    <property type="project" value="TreeGrafter"/>
</dbReference>
<dbReference type="PANTHER" id="PTHR11274:SF0">
    <property type="entry name" value="GENERAL TRANSCRIPTION AND DNA REPAIR FACTOR IIH HELICASE SUBUNIT XPB"/>
    <property type="match status" value="1"/>
</dbReference>
<evidence type="ECO:0000256" key="1">
    <source>
        <dbReference type="ARBA" id="ARBA00004123"/>
    </source>
</evidence>
<dbReference type="Pfam" id="PF16203">
    <property type="entry name" value="ERCC3_RAD25_C"/>
    <property type="match status" value="1"/>
</dbReference>
<reference evidence="18" key="1">
    <citation type="submission" date="2020-07" db="EMBL/GenBank/DDBJ databases">
        <title>Draft Genome Sequence of a Deep-Sea Yeast, Naganishia (Cryptococcus) liquefaciens strain N6.</title>
        <authorList>
            <person name="Han Y.W."/>
            <person name="Kajitani R."/>
            <person name="Morimoto H."/>
            <person name="Parhat M."/>
            <person name="Tsubouchi H."/>
            <person name="Bakenova O."/>
            <person name="Ogata M."/>
            <person name="Argunhan B."/>
            <person name="Aoki R."/>
            <person name="Kajiwara S."/>
            <person name="Itoh T."/>
            <person name="Iwasaki H."/>
        </authorList>
    </citation>
    <scope>NUCLEOTIDE SEQUENCE</scope>
    <source>
        <strain evidence="18">N6</strain>
    </source>
</reference>
<gene>
    <name evidence="18" type="ORF">NliqN6_0289</name>
</gene>
<evidence type="ECO:0000256" key="7">
    <source>
        <dbReference type="ARBA" id="ARBA00022840"/>
    </source>
</evidence>
<keyword evidence="6" id="KW-0347">Helicase</keyword>
<evidence type="ECO:0000256" key="5">
    <source>
        <dbReference type="ARBA" id="ARBA00022801"/>
    </source>
</evidence>
<dbReference type="Proteomes" id="UP000620104">
    <property type="component" value="Unassembled WGS sequence"/>
</dbReference>
<evidence type="ECO:0000259" key="16">
    <source>
        <dbReference type="PROSITE" id="PS51192"/>
    </source>
</evidence>
<dbReference type="GO" id="GO:0000112">
    <property type="term" value="C:nucleotide-excision repair factor 3 complex"/>
    <property type="evidence" value="ECO:0007669"/>
    <property type="project" value="TreeGrafter"/>
</dbReference>
<name>A0A8H3TMP5_9TREE</name>
<feature type="region of interest" description="Disordered" evidence="15">
    <location>
        <begin position="874"/>
        <end position="899"/>
    </location>
</feature>
<evidence type="ECO:0000256" key="2">
    <source>
        <dbReference type="ARBA" id="ARBA00006637"/>
    </source>
</evidence>
<feature type="compositionally biased region" description="Acidic residues" evidence="15">
    <location>
        <begin position="1"/>
        <end position="17"/>
    </location>
</feature>
<feature type="compositionally biased region" description="Gly residues" evidence="15">
    <location>
        <begin position="316"/>
        <end position="327"/>
    </location>
</feature>
<dbReference type="PRINTS" id="PR00851">
    <property type="entry name" value="XRODRMPGMNTB"/>
</dbReference>
<evidence type="ECO:0000256" key="14">
    <source>
        <dbReference type="ARBA" id="ARBA00048988"/>
    </source>
</evidence>
<dbReference type="Gene3D" id="3.40.50.300">
    <property type="entry name" value="P-loop containing nucleotide triphosphate hydrolases"/>
    <property type="match status" value="2"/>
</dbReference>
<dbReference type="GO" id="GO:0003677">
    <property type="term" value="F:DNA binding"/>
    <property type="evidence" value="ECO:0007669"/>
    <property type="project" value="UniProtKB-KW"/>
</dbReference>
<evidence type="ECO:0000313" key="19">
    <source>
        <dbReference type="Proteomes" id="UP000620104"/>
    </source>
</evidence>
<feature type="compositionally biased region" description="Gly residues" evidence="15">
    <location>
        <begin position="104"/>
        <end position="113"/>
    </location>
</feature>
<evidence type="ECO:0000256" key="15">
    <source>
        <dbReference type="SAM" id="MobiDB-lite"/>
    </source>
</evidence>
<dbReference type="PROSITE" id="PS51192">
    <property type="entry name" value="HELICASE_ATP_BIND_1"/>
    <property type="match status" value="1"/>
</dbReference>
<comment type="catalytic activity">
    <reaction evidence="14">
        <text>ATP + H2O = ADP + phosphate + H(+)</text>
        <dbReference type="Rhea" id="RHEA:13065"/>
        <dbReference type="ChEBI" id="CHEBI:15377"/>
        <dbReference type="ChEBI" id="CHEBI:15378"/>
        <dbReference type="ChEBI" id="CHEBI:30616"/>
        <dbReference type="ChEBI" id="CHEBI:43474"/>
        <dbReference type="ChEBI" id="CHEBI:456216"/>
        <dbReference type="EC" id="5.6.2.4"/>
    </reaction>
</comment>
<comment type="caution">
    <text evidence="18">The sequence shown here is derived from an EMBL/GenBank/DDBJ whole genome shotgun (WGS) entry which is preliminary data.</text>
</comment>
<evidence type="ECO:0000259" key="17">
    <source>
        <dbReference type="PROSITE" id="PS51194"/>
    </source>
</evidence>
<proteinExistence type="inferred from homology"/>
<feature type="domain" description="Helicase ATP-binding" evidence="16">
    <location>
        <begin position="460"/>
        <end position="626"/>
    </location>
</feature>
<dbReference type="GO" id="GO:0006367">
    <property type="term" value="P:transcription initiation at RNA polymerase II promoter"/>
    <property type="evidence" value="ECO:0007669"/>
    <property type="project" value="InterPro"/>
</dbReference>
<accession>A0A8H3TMP5</accession>
<keyword evidence="19" id="KW-1185">Reference proteome</keyword>
<keyword evidence="3" id="KW-0547">Nucleotide-binding</keyword>
<sequence>MSSEDDFAGAPSDDDNLSDYAANIVTGKRRRNPTARAKTTTTTTTARSRAAPSGSATPPPPTTTTTTTTKKRRTAVVNSSSEDEAAIERRQDVDTSDTDDEFGGRGGGGGGGGGFASASGFLAKLLGSNRERERPVKDLGALALKPDHVSRPLWIDNRGKITMERFSPIAEQAQDFLVAIAEPISRPTFIHEYRLSEYSLYAAMSVGLETQDIIEVLGRLSKTPLPQSLIRDIQRWTASYGKLKLVLKRSRYYLESAVPSIIQKLLADEVISSCRAVRVPGDENAAERALALARGDVHASGGAAAGAGAAAAAAAAGGGGAGDGGVESGPKPSRDGLIIPGTKEARKAARLAKGLGPEEDEDEEAAAGNAGANRDGADDDILGAVIGLDRADEMDEEDRIQSFEIDGTKMERVKRQCQIIGLPVLEEYDFRADTINANLEIDLKPMTVIRPYQETSLSKMFGNGRARSGIIVLPCGAGKTLVGITAACTIKKSVLVLCTSSVSAQQWKQQFIQFTNISDKQISIFTSQSAEPFAGAREGAAGIVISVYSMVAYTGTRSHSSKQFMDFLQSREWGFLLLDEVHVAPANAFRKCVENLRTHAKLGLTATLVREDDRIEDLNYIIGPKLYEANWMDLSKQGHIANVQCAEVWCPMTPEFYREYLREASRKRILLHVMNPNKFQACQFLIDYHERRGDKIIVFSDNVYSLMEYAKKLGKAAIHGGTPEIERMRILSRFQHDPNMNTIFLSKVGDTSIDLPEATCLIQISSHYGSRRQEAQRLGRILRAKRRNDEGFNAFFYSLVSKDTSEMYYSTKRQGFLVDQGYAFKIITELHGIENMPDLAFPTRQAQLELLETVLNQGTEAFDLERMGEVDDEYNPKLVGRSGTGTPVSGNRGAGPAQRMTGSMQALAGGSHMAYVEQNRLVNKQINREDRQSKKSGGANRHEFFRKEDANAKRRRGQQ</sequence>
<keyword evidence="9" id="KW-0234">DNA repair</keyword>
<dbReference type="GO" id="GO:0016787">
    <property type="term" value="F:hydrolase activity"/>
    <property type="evidence" value="ECO:0007669"/>
    <property type="project" value="UniProtKB-KW"/>
</dbReference>
<dbReference type="InterPro" id="IPR014001">
    <property type="entry name" value="Helicase_ATP-bd"/>
</dbReference>
<dbReference type="PANTHER" id="PTHR11274">
    <property type="entry name" value="RAD25/XP-B DNA REPAIR HELICASE"/>
    <property type="match status" value="1"/>
</dbReference>
<organism evidence="18 19">
    <name type="scientific">Naganishia liquefaciens</name>
    <dbReference type="NCBI Taxonomy" id="104408"/>
    <lineage>
        <taxon>Eukaryota</taxon>
        <taxon>Fungi</taxon>
        <taxon>Dikarya</taxon>
        <taxon>Basidiomycota</taxon>
        <taxon>Agaricomycotina</taxon>
        <taxon>Tremellomycetes</taxon>
        <taxon>Filobasidiales</taxon>
        <taxon>Filobasidiaceae</taxon>
        <taxon>Naganishia</taxon>
    </lineage>
</organism>
<evidence type="ECO:0000256" key="12">
    <source>
        <dbReference type="ARBA" id="ARBA00034617"/>
    </source>
</evidence>
<dbReference type="GO" id="GO:0043138">
    <property type="term" value="F:3'-5' DNA helicase activity"/>
    <property type="evidence" value="ECO:0007669"/>
    <property type="project" value="UniProtKB-EC"/>
</dbReference>
<evidence type="ECO:0000256" key="8">
    <source>
        <dbReference type="ARBA" id="ARBA00023125"/>
    </source>
</evidence>
<dbReference type="InterPro" id="IPR001161">
    <property type="entry name" value="XPB/Ssl2"/>
</dbReference>
<dbReference type="InterPro" id="IPR006935">
    <property type="entry name" value="Helicase/UvrB_N"/>
</dbReference>
<feature type="domain" description="Helicase C-terminal" evidence="17">
    <location>
        <begin position="680"/>
        <end position="834"/>
    </location>
</feature>
<dbReference type="InterPro" id="IPR027417">
    <property type="entry name" value="P-loop_NTPase"/>
</dbReference>
<dbReference type="SMART" id="SM00487">
    <property type="entry name" value="DEXDc"/>
    <property type="match status" value="1"/>
</dbReference>